<evidence type="ECO:0000313" key="1">
    <source>
        <dbReference type="EMBL" id="KAF9729113.1"/>
    </source>
</evidence>
<proteinExistence type="predicted"/>
<gene>
    <name evidence="1" type="ORF">PMIN01_12803</name>
</gene>
<accession>A0A9P6KJ84</accession>
<evidence type="ECO:0000313" key="2">
    <source>
        <dbReference type="Proteomes" id="UP000756921"/>
    </source>
</evidence>
<comment type="caution">
    <text evidence="1">The sequence shown here is derived from an EMBL/GenBank/DDBJ whole genome shotgun (WGS) entry which is preliminary data.</text>
</comment>
<sequence>MATHGHIGLWLESSSSSSVGEQGEWRYGAISPVYSVSRLILNTKPRAWLQPGLAIALFSSLAVDVTQGYNAALLLQLFVEHGIFPSHPSRDPLGHRLHIKPQPTCRRAQVKEGPGQSARDPSERCASRLEPASLTLDVAHDANSHCFDNHYHLSISSSCDDLHNRVNLSSDNSSAVFNYLGLSLIHIH</sequence>
<dbReference type="EMBL" id="WJXW01000017">
    <property type="protein sequence ID" value="KAF9729113.1"/>
    <property type="molecule type" value="Genomic_DNA"/>
</dbReference>
<organism evidence="1 2">
    <name type="scientific">Paraphaeosphaeria minitans</name>
    <dbReference type="NCBI Taxonomy" id="565426"/>
    <lineage>
        <taxon>Eukaryota</taxon>
        <taxon>Fungi</taxon>
        <taxon>Dikarya</taxon>
        <taxon>Ascomycota</taxon>
        <taxon>Pezizomycotina</taxon>
        <taxon>Dothideomycetes</taxon>
        <taxon>Pleosporomycetidae</taxon>
        <taxon>Pleosporales</taxon>
        <taxon>Massarineae</taxon>
        <taxon>Didymosphaeriaceae</taxon>
        <taxon>Paraphaeosphaeria</taxon>
    </lineage>
</organism>
<dbReference type="AlphaFoldDB" id="A0A9P6KJ84"/>
<name>A0A9P6KJ84_9PLEO</name>
<protein>
    <submittedName>
        <fullName evidence="1">Uncharacterized protein</fullName>
    </submittedName>
</protein>
<keyword evidence="2" id="KW-1185">Reference proteome</keyword>
<reference evidence="1" key="1">
    <citation type="journal article" date="2020" name="Mol. Plant Microbe Interact.">
        <title>Genome Sequence of the Biocontrol Agent Coniothyrium minitans strain Conio (IMI 134523).</title>
        <authorList>
            <person name="Patel D."/>
            <person name="Shittu T.A."/>
            <person name="Baroncelli R."/>
            <person name="Muthumeenakshi S."/>
            <person name="Osborne T.H."/>
            <person name="Janganan T.K."/>
            <person name="Sreenivasaprasad S."/>
        </authorList>
    </citation>
    <scope>NUCLEOTIDE SEQUENCE</scope>
    <source>
        <strain evidence="1">Conio</strain>
    </source>
</reference>
<dbReference type="Proteomes" id="UP000756921">
    <property type="component" value="Unassembled WGS sequence"/>
</dbReference>